<keyword evidence="8 10" id="KW-0472">Membrane</keyword>
<dbReference type="PROSITE" id="PS50893">
    <property type="entry name" value="ABC_TRANSPORTER_2"/>
    <property type="match status" value="1"/>
</dbReference>
<evidence type="ECO:0000256" key="5">
    <source>
        <dbReference type="ARBA" id="ARBA00022741"/>
    </source>
</evidence>
<dbReference type="PROSITE" id="PS00211">
    <property type="entry name" value="ABC_TRANSPORTER_1"/>
    <property type="match status" value="1"/>
</dbReference>
<evidence type="ECO:0000256" key="6">
    <source>
        <dbReference type="ARBA" id="ARBA00022840"/>
    </source>
</evidence>
<evidence type="ECO:0000256" key="3">
    <source>
        <dbReference type="ARBA" id="ARBA00022448"/>
    </source>
</evidence>
<keyword evidence="7 10" id="KW-1133">Transmembrane helix</keyword>
<gene>
    <name evidence="13" type="ORF">PAUS00366_LOCUS8294</name>
</gene>
<feature type="domain" description="ABC transporter" evidence="11">
    <location>
        <begin position="663"/>
        <end position="902"/>
    </location>
</feature>
<feature type="transmembrane region" description="Helical" evidence="10">
    <location>
        <begin position="175"/>
        <end position="197"/>
    </location>
</feature>
<dbReference type="GO" id="GO:0016020">
    <property type="term" value="C:membrane"/>
    <property type="evidence" value="ECO:0007669"/>
    <property type="project" value="UniProtKB-SubCell"/>
</dbReference>
<evidence type="ECO:0000256" key="2">
    <source>
        <dbReference type="ARBA" id="ARBA00007577"/>
    </source>
</evidence>
<dbReference type="AlphaFoldDB" id="A0A7S4EIS8"/>
<dbReference type="PANTHER" id="PTHR43394:SF1">
    <property type="entry name" value="ATP-BINDING CASSETTE SUB-FAMILY B MEMBER 10, MITOCHONDRIAL"/>
    <property type="match status" value="1"/>
</dbReference>
<dbReference type="FunFam" id="3.40.50.300:FF:000251">
    <property type="entry name" value="ABC transporter B family member 19"/>
    <property type="match status" value="1"/>
</dbReference>
<reference evidence="13" key="1">
    <citation type="submission" date="2021-01" db="EMBL/GenBank/DDBJ databases">
        <authorList>
            <person name="Corre E."/>
            <person name="Pelletier E."/>
            <person name="Niang G."/>
            <person name="Scheremetjew M."/>
            <person name="Finn R."/>
            <person name="Kale V."/>
            <person name="Holt S."/>
            <person name="Cochrane G."/>
            <person name="Meng A."/>
            <person name="Brown T."/>
            <person name="Cohen L."/>
        </authorList>
    </citation>
    <scope>NUCLEOTIDE SEQUENCE</scope>
    <source>
        <strain evidence="13">10249 10 AB</strain>
    </source>
</reference>
<dbReference type="InterPro" id="IPR036640">
    <property type="entry name" value="ABC1_TM_sf"/>
</dbReference>
<dbReference type="InterPro" id="IPR039421">
    <property type="entry name" value="Type_1_exporter"/>
</dbReference>
<dbReference type="SMART" id="SM00382">
    <property type="entry name" value="AAA"/>
    <property type="match status" value="1"/>
</dbReference>
<comment type="subcellular location">
    <subcellularLocation>
        <location evidence="1">Membrane</location>
        <topology evidence="1">Multi-pass membrane protein</topology>
    </subcellularLocation>
</comment>
<evidence type="ECO:0000259" key="11">
    <source>
        <dbReference type="PROSITE" id="PS50893"/>
    </source>
</evidence>
<feature type="transmembrane region" description="Helical" evidence="10">
    <location>
        <begin position="82"/>
        <end position="102"/>
    </location>
</feature>
<dbReference type="Gene3D" id="1.20.1560.10">
    <property type="entry name" value="ABC transporter type 1, transmembrane domain"/>
    <property type="match status" value="1"/>
</dbReference>
<dbReference type="SUPFAM" id="SSF90123">
    <property type="entry name" value="ABC transporter transmembrane region"/>
    <property type="match status" value="1"/>
</dbReference>
<dbReference type="GO" id="GO:0016887">
    <property type="term" value="F:ATP hydrolysis activity"/>
    <property type="evidence" value="ECO:0007669"/>
    <property type="project" value="InterPro"/>
</dbReference>
<protein>
    <submittedName>
        <fullName evidence="13">Uncharacterized protein</fullName>
    </submittedName>
</protein>
<sequence length="912" mass="101229">MSSEFAPRFQTVSAALSLLNSLILLSVGVAFLVYPRKVLSVLFDYKNSKFHNLYRYESYDGHLSDREFSQWSLPHEDPIDSITSMIGSMLLAQGLACLVLLYPMVAEGSSSILALWNVRTSVTMQLITGLFWIIIALYDDRGNEAASVAGKKDVGFDSQSHDDSIIGAIYRRTTFGLLLIGFGIFFIGCVSMMASFWPVTIVGNTSNAISERSGMRRDMDQGSIHENQDLTEPLLPRVQDDQDTVDSSPLPEQEESCDRLEASAQHDAAGAAIAGTCNLVDDRVVEDLERQHCIDVENNERSINDSDNMNHPEEPTSRIRGTKRLLAMAAPQVVYLYIGCIILLIRLPFSLSIPHFVSTTLGALADGEFDRAKREIIWLFVLGTIDAFLDFWCIFWFGYANQRIVREIRIDTFLSILKQDIGFFDRQTSGELASRLNSDCGEMAGDLTWFFRFSIESVVRITGITSYMLIRSPKLGACAISIVPLVAVVNKYYGNWLSDNAAKVQDALAAANSVAQETLSCIRTVVAFASEESEYNKYKDRIDEQYRLNIRQTYIQGVYYMFVSTFLINTIVQGTLLLVGSVMIQRGTLTSEILLAFMLYQGQLQNEMMNLFNSYSSLVKSTGAGDKIFELLDRQPPAPGIGSQQVQLRLGNDTPINDESVRIQFENVEFSYPSRPNTLILKGINLNIHAGSTFALVGPSGCGKSTIVNLLQRFYDAPSGRILINGDDIKSFDLKHHRHRIGIVTQDPILFSGTILSNIMYGMTNATREEAIEASKRANAHDFVCAFPDGYDTEVGERGLQLSGGQKQRIAISRAIIRHPSLLLLDEATSALDAESESLVQTSIDNLLKQSKSITTIIVAHRLCTVRKADCIAVINEGQIVEMGSHNDLMSLANGYYKGMIDKSIGDKIVVD</sequence>
<dbReference type="PROSITE" id="PS50929">
    <property type="entry name" value="ABC_TM1F"/>
    <property type="match status" value="1"/>
</dbReference>
<keyword evidence="3" id="KW-0813">Transport</keyword>
<dbReference type="GO" id="GO:0015421">
    <property type="term" value="F:ABC-type oligopeptide transporter activity"/>
    <property type="evidence" value="ECO:0007669"/>
    <property type="project" value="TreeGrafter"/>
</dbReference>
<keyword evidence="4 10" id="KW-0812">Transmembrane</keyword>
<feature type="domain" description="ABC transmembrane type-1" evidence="12">
    <location>
        <begin position="338"/>
        <end position="620"/>
    </location>
</feature>
<evidence type="ECO:0000256" key="7">
    <source>
        <dbReference type="ARBA" id="ARBA00022989"/>
    </source>
</evidence>
<keyword evidence="5" id="KW-0547">Nucleotide-binding</keyword>
<dbReference type="Pfam" id="PF00664">
    <property type="entry name" value="ABC_membrane"/>
    <property type="match status" value="1"/>
</dbReference>
<dbReference type="Pfam" id="PF00005">
    <property type="entry name" value="ABC_tran"/>
    <property type="match status" value="1"/>
</dbReference>
<evidence type="ECO:0000313" key="13">
    <source>
        <dbReference type="EMBL" id="CAE0715542.1"/>
    </source>
</evidence>
<proteinExistence type="inferred from homology"/>
<dbReference type="GO" id="GO:0005524">
    <property type="term" value="F:ATP binding"/>
    <property type="evidence" value="ECO:0007669"/>
    <property type="project" value="UniProtKB-KW"/>
</dbReference>
<feature type="transmembrane region" description="Helical" evidence="10">
    <location>
        <begin position="114"/>
        <end position="138"/>
    </location>
</feature>
<dbReference type="InterPro" id="IPR003593">
    <property type="entry name" value="AAA+_ATPase"/>
</dbReference>
<comment type="similarity">
    <text evidence="2">Belongs to the ABC transporter superfamily. ABCB family. Multidrug resistance exporter (TC 3.A.1.201) subfamily.</text>
</comment>
<dbReference type="InterPro" id="IPR017871">
    <property type="entry name" value="ABC_transporter-like_CS"/>
</dbReference>
<dbReference type="InterPro" id="IPR003439">
    <property type="entry name" value="ABC_transporter-like_ATP-bd"/>
</dbReference>
<dbReference type="EMBL" id="HBIX01011006">
    <property type="protein sequence ID" value="CAE0715542.1"/>
    <property type="molecule type" value="Transcribed_RNA"/>
</dbReference>
<dbReference type="InterPro" id="IPR027417">
    <property type="entry name" value="P-loop_NTPase"/>
</dbReference>
<feature type="region of interest" description="Disordered" evidence="9">
    <location>
        <begin position="226"/>
        <end position="255"/>
    </location>
</feature>
<dbReference type="SUPFAM" id="SSF52540">
    <property type="entry name" value="P-loop containing nucleoside triphosphate hydrolases"/>
    <property type="match status" value="1"/>
</dbReference>
<dbReference type="CDD" id="cd18572">
    <property type="entry name" value="ABC_6TM_TAP"/>
    <property type="match status" value="1"/>
</dbReference>
<dbReference type="PANTHER" id="PTHR43394">
    <property type="entry name" value="ATP-DEPENDENT PERMEASE MDL1, MITOCHONDRIAL"/>
    <property type="match status" value="1"/>
</dbReference>
<dbReference type="Gene3D" id="3.40.50.300">
    <property type="entry name" value="P-loop containing nucleotide triphosphate hydrolases"/>
    <property type="match status" value="1"/>
</dbReference>
<dbReference type="FunFam" id="1.20.1560.10:FF:000215">
    <property type="entry name" value="ABC transporter B family member 4"/>
    <property type="match status" value="1"/>
</dbReference>
<dbReference type="InterPro" id="IPR011527">
    <property type="entry name" value="ABC1_TM_dom"/>
</dbReference>
<feature type="transmembrane region" description="Helical" evidence="10">
    <location>
        <begin position="557"/>
        <end position="584"/>
    </location>
</feature>
<evidence type="ECO:0000256" key="4">
    <source>
        <dbReference type="ARBA" id="ARBA00022692"/>
    </source>
</evidence>
<evidence type="ECO:0000256" key="9">
    <source>
        <dbReference type="SAM" id="MobiDB-lite"/>
    </source>
</evidence>
<feature type="transmembrane region" description="Helical" evidence="10">
    <location>
        <begin position="12"/>
        <end position="34"/>
    </location>
</feature>
<keyword evidence="6" id="KW-0067">ATP-binding</keyword>
<feature type="transmembrane region" description="Helical" evidence="10">
    <location>
        <begin position="333"/>
        <end position="356"/>
    </location>
</feature>
<evidence type="ECO:0000256" key="1">
    <source>
        <dbReference type="ARBA" id="ARBA00004141"/>
    </source>
</evidence>
<organism evidence="13">
    <name type="scientific">Pseudo-nitzschia australis</name>
    <dbReference type="NCBI Taxonomy" id="44445"/>
    <lineage>
        <taxon>Eukaryota</taxon>
        <taxon>Sar</taxon>
        <taxon>Stramenopiles</taxon>
        <taxon>Ochrophyta</taxon>
        <taxon>Bacillariophyta</taxon>
        <taxon>Bacillariophyceae</taxon>
        <taxon>Bacillariophycidae</taxon>
        <taxon>Bacillariales</taxon>
        <taxon>Bacillariaceae</taxon>
        <taxon>Pseudo-nitzschia</taxon>
    </lineage>
</organism>
<accession>A0A7S4EIS8</accession>
<evidence type="ECO:0000259" key="12">
    <source>
        <dbReference type="PROSITE" id="PS50929"/>
    </source>
</evidence>
<evidence type="ECO:0000256" key="10">
    <source>
        <dbReference type="SAM" id="Phobius"/>
    </source>
</evidence>
<name>A0A7S4EIS8_9STRA</name>
<dbReference type="CDD" id="cd03249">
    <property type="entry name" value="ABC_MTABC3_MDL1_MDL2"/>
    <property type="match status" value="1"/>
</dbReference>
<feature type="transmembrane region" description="Helical" evidence="10">
    <location>
        <begin position="376"/>
        <end position="399"/>
    </location>
</feature>
<evidence type="ECO:0000256" key="8">
    <source>
        <dbReference type="ARBA" id="ARBA00023136"/>
    </source>
</evidence>